<dbReference type="EMBL" id="NFKP01000007">
    <property type="protein sequence ID" value="OUP69862.1"/>
    <property type="molecule type" value="Genomic_DNA"/>
</dbReference>
<sequence length="82" mass="9495">MELYIEILSKVLAGQEMQVTFPNLTMSVEDMLQMKCYQALKRIKQIIQDETLTDGECFCQIEEIICLFEELGSNGGWRHDFG</sequence>
<protein>
    <submittedName>
        <fullName evidence="1">Uncharacterized protein</fullName>
    </submittedName>
</protein>
<accession>A0A1Y4N035</accession>
<dbReference type="AlphaFoldDB" id="A0A1Y4N035"/>
<reference evidence="1" key="2">
    <citation type="journal article" date="2018" name="BMC Genomics">
        <title>Whole genome sequencing and function prediction of 133 gut anaerobes isolated from chicken caecum in pure cultures.</title>
        <authorList>
            <person name="Medvecky M."/>
            <person name="Cejkova D."/>
            <person name="Polansky O."/>
            <person name="Karasova D."/>
            <person name="Kubasova T."/>
            <person name="Cizek A."/>
            <person name="Rychlik I."/>
        </authorList>
    </citation>
    <scope>NUCLEOTIDE SEQUENCE</scope>
    <source>
        <strain evidence="1">An175</strain>
    </source>
</reference>
<evidence type="ECO:0000313" key="4">
    <source>
        <dbReference type="Proteomes" id="UP000260828"/>
    </source>
</evidence>
<reference evidence="2 4" key="3">
    <citation type="submission" date="2018-08" db="EMBL/GenBank/DDBJ databases">
        <title>A genome reference for cultivated species of the human gut microbiota.</title>
        <authorList>
            <person name="Zou Y."/>
            <person name="Xue W."/>
            <person name="Luo G."/>
        </authorList>
    </citation>
    <scope>NUCLEOTIDE SEQUENCE [LARGE SCALE GENOMIC DNA]</scope>
    <source>
        <strain evidence="2 4">TF05-12AC</strain>
    </source>
</reference>
<dbReference type="RefSeq" id="WP_087300680.1">
    <property type="nucleotide sequence ID" value="NZ_NFKP01000007.1"/>
</dbReference>
<reference evidence="3" key="1">
    <citation type="submission" date="2017-04" db="EMBL/GenBank/DDBJ databases">
        <title>Function of individual gut microbiota members based on whole genome sequencing of pure cultures obtained from chicken caecum.</title>
        <authorList>
            <person name="Medvecky M."/>
            <person name="Cejkova D."/>
            <person name="Polansky O."/>
            <person name="Karasova D."/>
            <person name="Kubasova T."/>
            <person name="Cizek A."/>
            <person name="Rychlik I."/>
        </authorList>
    </citation>
    <scope>NUCLEOTIDE SEQUENCE [LARGE SCALE GENOMIC DNA]</scope>
    <source>
        <strain evidence="3">An175</strain>
    </source>
</reference>
<proteinExistence type="predicted"/>
<evidence type="ECO:0000313" key="1">
    <source>
        <dbReference type="EMBL" id="OUP69862.1"/>
    </source>
</evidence>
<organism evidence="1 3">
    <name type="scientific">Anaerotruncus colihominis</name>
    <dbReference type="NCBI Taxonomy" id="169435"/>
    <lineage>
        <taxon>Bacteria</taxon>
        <taxon>Bacillati</taxon>
        <taxon>Bacillota</taxon>
        <taxon>Clostridia</taxon>
        <taxon>Eubacteriales</taxon>
        <taxon>Oscillospiraceae</taxon>
        <taxon>Anaerotruncus</taxon>
    </lineage>
</organism>
<dbReference type="EMBL" id="QVME01000008">
    <property type="protein sequence ID" value="RGE66427.1"/>
    <property type="molecule type" value="Genomic_DNA"/>
</dbReference>
<gene>
    <name evidence="1" type="ORF">B5F11_07705</name>
    <name evidence="2" type="ORF">DXC40_14210</name>
</gene>
<name>A0A1Y4N035_9FIRM</name>
<comment type="caution">
    <text evidence="1">The sequence shown here is derived from an EMBL/GenBank/DDBJ whole genome shotgun (WGS) entry which is preliminary data.</text>
</comment>
<evidence type="ECO:0000313" key="2">
    <source>
        <dbReference type="EMBL" id="RGE66427.1"/>
    </source>
</evidence>
<evidence type="ECO:0000313" key="3">
    <source>
        <dbReference type="Proteomes" id="UP000196386"/>
    </source>
</evidence>
<dbReference type="Proteomes" id="UP000260828">
    <property type="component" value="Unassembled WGS sequence"/>
</dbReference>
<dbReference type="Proteomes" id="UP000196386">
    <property type="component" value="Unassembled WGS sequence"/>
</dbReference>